<name>A0A423PQI5_9GAMM</name>
<dbReference type="Proteomes" id="UP000283993">
    <property type="component" value="Unassembled WGS sequence"/>
</dbReference>
<gene>
    <name evidence="1" type="ORF">SAOR_07110</name>
</gene>
<dbReference type="AlphaFoldDB" id="A0A423PQI5"/>
<keyword evidence="2" id="KW-1185">Reference proteome</keyword>
<reference evidence="1 2" key="1">
    <citation type="submission" date="2013-10" db="EMBL/GenBank/DDBJ databases">
        <title>Salinisphaera orenii MK-B5 Genome Sequencing.</title>
        <authorList>
            <person name="Lai Q."/>
            <person name="Li C."/>
            <person name="Shao Z."/>
        </authorList>
    </citation>
    <scope>NUCLEOTIDE SEQUENCE [LARGE SCALE GENOMIC DNA]</scope>
    <source>
        <strain evidence="1 2">MK-B5</strain>
    </source>
</reference>
<sequence length="39" mass="4545">MMFILGFKVVAELFGELNDIVHAFAQRGYAQRHRIKPIK</sequence>
<accession>A0A423PQI5</accession>
<dbReference type="EMBL" id="AYKH01000012">
    <property type="protein sequence ID" value="ROO27837.1"/>
    <property type="molecule type" value="Genomic_DNA"/>
</dbReference>
<organism evidence="1 2">
    <name type="scientific">Salinisphaera orenii MK-B5</name>
    <dbReference type="NCBI Taxonomy" id="856730"/>
    <lineage>
        <taxon>Bacteria</taxon>
        <taxon>Pseudomonadati</taxon>
        <taxon>Pseudomonadota</taxon>
        <taxon>Gammaproteobacteria</taxon>
        <taxon>Salinisphaerales</taxon>
        <taxon>Salinisphaeraceae</taxon>
        <taxon>Salinisphaera</taxon>
    </lineage>
</organism>
<evidence type="ECO:0000313" key="1">
    <source>
        <dbReference type="EMBL" id="ROO27837.1"/>
    </source>
</evidence>
<comment type="caution">
    <text evidence="1">The sequence shown here is derived from an EMBL/GenBank/DDBJ whole genome shotgun (WGS) entry which is preliminary data.</text>
</comment>
<proteinExistence type="predicted"/>
<evidence type="ECO:0000313" key="2">
    <source>
        <dbReference type="Proteomes" id="UP000283993"/>
    </source>
</evidence>
<protein>
    <submittedName>
        <fullName evidence="1">Uncharacterized protein</fullName>
    </submittedName>
</protein>